<organism evidence="6 7">
    <name type="scientific">Xanthomonas cucurbitae</name>
    <dbReference type="NCBI Taxonomy" id="56453"/>
    <lineage>
        <taxon>Bacteria</taxon>
        <taxon>Pseudomonadati</taxon>
        <taxon>Pseudomonadota</taxon>
        <taxon>Gammaproteobacteria</taxon>
        <taxon>Lysobacterales</taxon>
        <taxon>Lysobacteraceae</taxon>
        <taxon>Xanthomonas</taxon>
    </lineage>
</organism>
<feature type="domain" description="Haemolysin-type calcium binding-related" evidence="5">
    <location>
        <begin position="1612"/>
        <end position="1655"/>
    </location>
</feature>
<proteinExistence type="predicted"/>
<dbReference type="SUPFAM" id="SSF53474">
    <property type="entry name" value="alpha/beta-Hydrolases"/>
    <property type="match status" value="1"/>
</dbReference>
<dbReference type="Gene3D" id="2.150.10.10">
    <property type="entry name" value="Serralysin-like metalloprotease, C-terminal"/>
    <property type="match status" value="14"/>
</dbReference>
<dbReference type="GO" id="GO:0005509">
    <property type="term" value="F:calcium ion binding"/>
    <property type="evidence" value="ECO:0007669"/>
    <property type="project" value="InterPro"/>
</dbReference>
<evidence type="ECO:0000256" key="2">
    <source>
        <dbReference type="ARBA" id="ARBA00022525"/>
    </source>
</evidence>
<dbReference type="InterPro" id="IPR010566">
    <property type="entry name" value="Haemolys_ca-bd"/>
</dbReference>
<evidence type="ECO:0000256" key="1">
    <source>
        <dbReference type="ARBA" id="ARBA00004613"/>
    </source>
</evidence>
<evidence type="ECO:0000259" key="5">
    <source>
        <dbReference type="Pfam" id="PF06594"/>
    </source>
</evidence>
<evidence type="ECO:0000256" key="4">
    <source>
        <dbReference type="SAM" id="MobiDB-lite"/>
    </source>
</evidence>
<evidence type="ECO:0000313" key="6">
    <source>
        <dbReference type="EMBL" id="PPU77737.1"/>
    </source>
</evidence>
<feature type="domain" description="Haemolysin-type calcium binding-related" evidence="5">
    <location>
        <begin position="1443"/>
        <end position="1488"/>
    </location>
</feature>
<evidence type="ECO:0000256" key="3">
    <source>
        <dbReference type="ARBA" id="ARBA00022837"/>
    </source>
</evidence>
<dbReference type="Pfam" id="PF26363">
    <property type="entry name" value="Phospholipase-like"/>
    <property type="match status" value="1"/>
</dbReference>
<dbReference type="PRINTS" id="PR00313">
    <property type="entry name" value="CABNDNGRPT"/>
</dbReference>
<dbReference type="InterPro" id="IPR029058">
    <property type="entry name" value="AB_hydrolase_fold"/>
</dbReference>
<feature type="region of interest" description="Disordered" evidence="4">
    <location>
        <begin position="1119"/>
        <end position="1148"/>
    </location>
</feature>
<dbReference type="PANTHER" id="PTHR38340:SF1">
    <property type="entry name" value="S-LAYER PROTEIN"/>
    <property type="match status" value="1"/>
</dbReference>
<dbReference type="InterPro" id="IPR011049">
    <property type="entry name" value="Serralysin-like_metalloprot_C"/>
</dbReference>
<dbReference type="InterPro" id="IPR050557">
    <property type="entry name" value="RTX_toxin/Mannuronan_C5-epim"/>
</dbReference>
<dbReference type="PROSITE" id="PS00330">
    <property type="entry name" value="HEMOLYSIN_CALCIUM"/>
    <property type="match status" value="16"/>
</dbReference>
<comment type="subcellular location">
    <subcellularLocation>
        <location evidence="1">Secreted</location>
    </subcellularLocation>
</comment>
<name>A0A2S7DV62_9XANT</name>
<keyword evidence="3" id="KW-0106">Calcium</keyword>
<sequence length="2259" mass="236105">MAMDFNKVQLDYALLAANVYGAKSGVRTELNTLGPPNGWIQIAESVSVTGFMARAYQNAATGEVVVSYAGTTNEEGATLNDWLSGNLPAGLGTISQSLEAVVFYLDVLKLQDVDPGKTSFTGHSLGGGLASLMAVYFDKKAIVFDQAPFELSAASFTYDAYEAILELAEYTIPQAFKDYNQLEYKARKANVQQIVVAGEVLSYATDNAFKINDGNPLVLDPQAEDLFGWGGSVGTDFSRAVNLHSMTLLAGFMNSKDFLQASRNYKELLPRIFEGAYKNLLPTSITSSTLLELLVQRQLAGEGSLDVIAADLAKIAAAELRGADNSFVIHENGDRKELNLAGALVDVLLAGLYQQADGRSPKKAFVGRLTEVLTRSDGYISFDAEALGDQQKVGIESLSQYVSARTQNVALDTNLLERARWGVQDGAAMHYVGSDFDVRSDVVVALHGNNTIAVGGGDDLVLGGDGDDDISGGSGDDYMYGGAGFDTYRFRTNESLLASVDRIYDSGGDGVLYVDNMLVTAGERLTETTWADATGKLRLTLIGTPVNTLMITNASSGDTIHVERWQNGHLGISLGGEIGVLPPSGSKWDGDLTPEVENINGVFQGTEAAEAFYTGFGTDTIDASGGVDVINGGSGSDIIHGGDGNDFIVEVARTARNLDRWVGAPPTDRMLASGVGFMVGLRSGDAEDARTYYEDVFLGLVGTIRNGGPSFYPDPELFADGGDVIDGGGGSDLIMSGEGNDVVDGGIGNDVISGGHDNDILLGNDGDDLIFGDQINGVLAGEELANLSSAARVDGNDIIDGGAGNDELRGDGGSDQIWGGQDDDVILGDTVGMDASRQGNDSLYGGEGQDQIWGGGGNDTISGDAGNDTIFGDFVVGQLGLELHGADRITGGTGMDWINGQGGDDVIDGGEDADTLLGGAGSDTISGGAGYDVIVGDDVDAPESEQGNDTIEGGLGDDTILGMGGNDQIAGGEGNDSLHGDDQAGNFTGNDKLSGNAGDDVLDGGRGDDQLNGGIGNDILIGAEGNDTYVIKAGDGHDVVSELGNASSGSDTVMLSGLLRDQATFRRSGGALVMAFGADQTIRLDGFLTPESGGHRIVFGDGTVLGKAEALSLLGGGTAGNDDLQGSSGDDELYGEAGNDKLQGLEGDDSLDGGVGNDLVFGGGGNDLLAGGDGDDLLDGGAGDDRLSGGSGSDVFRYGNGYGNDSIAFDPTAAIRRVQLVDISHSSNLHYALKSGALIVTVTETGQNLTIEGYVGVDGPTARVFLADGTELLPELLWRGDDEIEGSSADDTLYGYDGDDDIFGDWGKDTIYGGSGNDMLQGDYRYWWIKAGQDDYLDGGDGDDDIYGNAGNDTLLGGAGNDELVGQDGADILNGGAGNDSLRGNADSDIYEFGRGGGRDGILEYYWRDDSRPRFGDIDTLRFDASVLEKDVVVYRGDSLGGDLTFIIDGTDDSISVREFYDYQYPDFRVLDSIEQVVFSGGTTWDLQEILYQSMQGSYRNDNLVGFYARNDFIDAGAGNDMVSTRENDDTILGGSGNDSLEGGGGNDILVGGRGSDILIGGSGDDIYRFGLGSELDFVDNFPTEEPGHDLIELGEGITVDNIRLARSANALVIDIEGYTDRLIVLGHFRAAEEWGSGGPIDALHFADGTIWNQEDILAQLTAPLDPIEVSVDSSYPEIPDAGGYVIGIQNGMGEVNRETAGATWFDIGPGGARLLGGLAGDTYVFGKGYGSLFIRDGGGMDRILFNADISQGDITLYKLGENMEVQVDGQVMLTIDGFFAIDEKGMIESMVFADGTIWDSATLHATAINPDMNLTGTEDNDVLSGGIGNDQLFGMAGNDQLQGNSGDDLLDGGTGADVMRGGAGSDTYVVDDSGDSIYDDGYSDDSRIKSINTVRSSIDYALGMNVQQLILDGVSDLNGTGNRNSNSLKGNAGANVLTGAAAEDYSYEADWMDGGAGNDTLIGAWGDDTLIGGAGDDRMEGGGGDDLYYVDSVGDVIVETEGHAPSFPMAMAMQSSNNAVTSSVTDSGGSGIPAMGEHPYRNGDTVAASIDFTLVGSLESLILIGTAVSGTGNEFRNELTGNAQDNVLSGLGEYDTLYGGGGRDLLYGGDGGDELDGNDGNDTLVGGDGDDLYVYTAGQGDDTIVNVDAYGEDMLRVNGAGFDQFSFARSGDDMVITLNDQSGSLMFKGWYTEAANRVDRLYDQNWMELTADQVDSLVGGAELSQLVGAMSQAEAGQEVFAQSWNERENQPHVLIAAL</sequence>
<protein>
    <submittedName>
        <fullName evidence="6">Hemolysin</fullName>
    </submittedName>
</protein>
<dbReference type="Pfam" id="PF06594">
    <property type="entry name" value="HCBP_related"/>
    <property type="match status" value="3"/>
</dbReference>
<dbReference type="PANTHER" id="PTHR38340">
    <property type="entry name" value="S-LAYER PROTEIN"/>
    <property type="match status" value="1"/>
</dbReference>
<dbReference type="EMBL" id="MDED01000005">
    <property type="protein sequence ID" value="PPU77737.1"/>
    <property type="molecule type" value="Genomic_DNA"/>
</dbReference>
<dbReference type="GO" id="GO:0005576">
    <property type="term" value="C:extracellular region"/>
    <property type="evidence" value="ECO:0007669"/>
    <property type="project" value="UniProtKB-SubCell"/>
</dbReference>
<feature type="domain" description="Haemolysin-type calcium binding-related" evidence="5">
    <location>
        <begin position="1774"/>
        <end position="1803"/>
    </location>
</feature>
<dbReference type="Gene3D" id="3.40.50.1820">
    <property type="entry name" value="alpha/beta hydrolase"/>
    <property type="match status" value="1"/>
</dbReference>
<dbReference type="Proteomes" id="UP000239561">
    <property type="component" value="Unassembled WGS sequence"/>
</dbReference>
<keyword evidence="2" id="KW-0964">Secreted</keyword>
<comment type="caution">
    <text evidence="6">The sequence shown here is derived from an EMBL/GenBank/DDBJ whole genome shotgun (WGS) entry which is preliminary data.</text>
</comment>
<gene>
    <name evidence="6" type="ORF">XcuCFBP2542_04230</name>
</gene>
<accession>A0A2S7DV62</accession>
<dbReference type="Pfam" id="PF00353">
    <property type="entry name" value="HemolysinCabind"/>
    <property type="match status" value="20"/>
</dbReference>
<reference evidence="6 7" key="1">
    <citation type="submission" date="2016-08" db="EMBL/GenBank/DDBJ databases">
        <authorList>
            <person name="Seilhamer J.J."/>
        </authorList>
    </citation>
    <scope>NUCLEOTIDE SEQUENCE [LARGE SCALE GENOMIC DNA]</scope>
    <source>
        <strain evidence="6 7">CFBP2542</strain>
    </source>
</reference>
<dbReference type="InterPro" id="IPR001343">
    <property type="entry name" value="Hemolysn_Ca-bd"/>
</dbReference>
<feature type="region of interest" description="Disordered" evidence="4">
    <location>
        <begin position="943"/>
        <end position="1005"/>
    </location>
</feature>
<dbReference type="SUPFAM" id="SSF51120">
    <property type="entry name" value="beta-Roll"/>
    <property type="match status" value="12"/>
</dbReference>
<dbReference type="InterPro" id="IPR018511">
    <property type="entry name" value="Hemolysin-typ_Ca-bd_CS"/>
</dbReference>
<evidence type="ECO:0000313" key="7">
    <source>
        <dbReference type="Proteomes" id="UP000239561"/>
    </source>
</evidence>